<reference evidence="2 3" key="1">
    <citation type="submission" date="2016-11" db="EMBL/GenBank/DDBJ databases">
        <title>Study of marine rhodopsin-containing bacteria.</title>
        <authorList>
            <person name="Yoshizawa S."/>
            <person name="Kumagai Y."/>
            <person name="Kogure K."/>
        </authorList>
    </citation>
    <scope>NUCLEOTIDE SEQUENCE [LARGE SCALE GENOMIC DNA]</scope>
    <source>
        <strain evidence="2 3">SAORIC-28</strain>
    </source>
</reference>
<dbReference type="Gene3D" id="3.40.50.720">
    <property type="entry name" value="NAD(P)-binding Rossmann-like Domain"/>
    <property type="match status" value="1"/>
</dbReference>
<dbReference type="InterPro" id="IPR016040">
    <property type="entry name" value="NAD(P)-bd_dom"/>
</dbReference>
<dbReference type="RefSeq" id="WP_095509700.1">
    <property type="nucleotide sequence ID" value="NZ_MQWD01000001.1"/>
</dbReference>
<dbReference type="InterPro" id="IPR051606">
    <property type="entry name" value="Polyketide_Oxido-like"/>
</dbReference>
<gene>
    <name evidence="2" type="ORF">BSZ37_06185</name>
</gene>
<comment type="caution">
    <text evidence="2">The sequence shown here is derived from an EMBL/GenBank/DDBJ whole genome shotgun (WGS) entry which is preliminary data.</text>
</comment>
<dbReference type="GO" id="GO:0042602">
    <property type="term" value="F:riboflavin reductase (NADPH) activity"/>
    <property type="evidence" value="ECO:0007669"/>
    <property type="project" value="TreeGrafter"/>
</dbReference>
<dbReference type="GO" id="GO:0004074">
    <property type="term" value="F:biliverdin reductase [NAD(P)H] activity"/>
    <property type="evidence" value="ECO:0007669"/>
    <property type="project" value="TreeGrafter"/>
</dbReference>
<name>A0A271IZY6_9BACT</name>
<dbReference type="AlphaFoldDB" id="A0A271IZY6"/>
<dbReference type="PANTHER" id="PTHR43355:SF2">
    <property type="entry name" value="FLAVIN REDUCTASE (NADPH)"/>
    <property type="match status" value="1"/>
</dbReference>
<feature type="domain" description="NAD(P)-binding" evidence="1">
    <location>
        <begin position="11"/>
        <end position="202"/>
    </location>
</feature>
<dbReference type="PANTHER" id="PTHR43355">
    <property type="entry name" value="FLAVIN REDUCTASE (NADPH)"/>
    <property type="match status" value="1"/>
</dbReference>
<dbReference type="CDD" id="cd05244">
    <property type="entry name" value="BVR-B_like_SDR_a"/>
    <property type="match status" value="1"/>
</dbReference>
<dbReference type="OrthoDB" id="9790734at2"/>
<organism evidence="2 3">
    <name type="scientific">Rubrivirga marina</name>
    <dbReference type="NCBI Taxonomy" id="1196024"/>
    <lineage>
        <taxon>Bacteria</taxon>
        <taxon>Pseudomonadati</taxon>
        <taxon>Rhodothermota</taxon>
        <taxon>Rhodothermia</taxon>
        <taxon>Rhodothermales</taxon>
        <taxon>Rubricoccaceae</taxon>
        <taxon>Rubrivirga</taxon>
    </lineage>
</organism>
<dbReference type="SUPFAM" id="SSF51735">
    <property type="entry name" value="NAD(P)-binding Rossmann-fold domains"/>
    <property type="match status" value="1"/>
</dbReference>
<dbReference type="Pfam" id="PF13460">
    <property type="entry name" value="NAD_binding_10"/>
    <property type="match status" value="1"/>
</dbReference>
<evidence type="ECO:0000259" key="1">
    <source>
        <dbReference type="Pfam" id="PF13460"/>
    </source>
</evidence>
<dbReference type="InterPro" id="IPR036291">
    <property type="entry name" value="NAD(P)-bd_dom_sf"/>
</dbReference>
<sequence>MSSSLRLAVFGATGRTGREVVAQALARGHEVAAFVRDPAKLADQQDPSDARLHVVEGDVRDAEAVARAVEGADAVVSCLAPVPSDGPVQTQGTENIVAAMRRHGVERVVSETGAGVASPADPPPSLGARLMRGVMRLVAGKVLADGEGHAEALRRSGLDYAVVRAPRLTTGPRTGHVRHGTDLALGPGESISRADVAAFMLDEAEGGAYHRAEPFVTGA</sequence>
<protein>
    <recommendedName>
        <fullName evidence="1">NAD(P)-binding domain-containing protein</fullName>
    </recommendedName>
</protein>
<evidence type="ECO:0000313" key="3">
    <source>
        <dbReference type="Proteomes" id="UP000216339"/>
    </source>
</evidence>
<dbReference type="EMBL" id="MQWD01000001">
    <property type="protein sequence ID" value="PAP76059.1"/>
    <property type="molecule type" value="Genomic_DNA"/>
</dbReference>
<accession>A0A271IZY6</accession>
<evidence type="ECO:0000313" key="2">
    <source>
        <dbReference type="EMBL" id="PAP76059.1"/>
    </source>
</evidence>
<keyword evidence="3" id="KW-1185">Reference proteome</keyword>
<proteinExistence type="predicted"/>
<dbReference type="Proteomes" id="UP000216339">
    <property type="component" value="Unassembled WGS sequence"/>
</dbReference>